<keyword evidence="5 6" id="KW-0472">Membrane</keyword>
<dbReference type="InterPro" id="IPR006694">
    <property type="entry name" value="Fatty_acid_hydroxylase"/>
</dbReference>
<proteinExistence type="inferred from homology"/>
<feature type="transmembrane region" description="Helical" evidence="6">
    <location>
        <begin position="69"/>
        <end position="93"/>
    </location>
</feature>
<comment type="subcellular location">
    <subcellularLocation>
        <location evidence="1">Membrane</location>
    </subcellularLocation>
</comment>
<dbReference type="InterPro" id="IPR050307">
    <property type="entry name" value="Sterol_Desaturase_Related"/>
</dbReference>
<dbReference type="KEGG" id="mis:MICPUN_97969"/>
<keyword evidence="4 6" id="KW-1133">Transmembrane helix</keyword>
<dbReference type="RefSeq" id="XP_002508762.1">
    <property type="nucleotide sequence ID" value="XM_002508716.1"/>
</dbReference>
<dbReference type="GO" id="GO:0016491">
    <property type="term" value="F:oxidoreductase activity"/>
    <property type="evidence" value="ECO:0007669"/>
    <property type="project" value="InterPro"/>
</dbReference>
<dbReference type="PANTHER" id="PTHR11863">
    <property type="entry name" value="STEROL DESATURASE"/>
    <property type="match status" value="1"/>
</dbReference>
<dbReference type="GO" id="GO:0016020">
    <property type="term" value="C:membrane"/>
    <property type="evidence" value="ECO:0007669"/>
    <property type="project" value="UniProtKB-SubCell"/>
</dbReference>
<organism evidence="8 9">
    <name type="scientific">Micromonas commoda (strain RCC299 / NOUM17 / CCMP2709)</name>
    <name type="common">Picoplanktonic green alga</name>
    <dbReference type="NCBI Taxonomy" id="296587"/>
    <lineage>
        <taxon>Eukaryota</taxon>
        <taxon>Viridiplantae</taxon>
        <taxon>Chlorophyta</taxon>
        <taxon>Mamiellophyceae</taxon>
        <taxon>Mamiellales</taxon>
        <taxon>Mamiellaceae</taxon>
        <taxon>Micromonas</taxon>
    </lineage>
</organism>
<sequence length="283" mass="33083">MTAGWSVVLDNFSPFVIAGPLTFVFHELVYFGAWVPWLVLDQIPYFNKYKIQPEKKADGAMVAKCLKRLLLSHVFIQLPMQLLFHWVAQFLGFSMALPLPPVRDLAWQLPAFFVIEDFYFYWIHRALHHKSVYKYVHKIHHEHTHPFGIAAEYAHPVETFFLGIGTLLGPLFFAKHMVTLWAWLFVRLWETVEDHSGYDLPWNPTNFIPFWGGAVHHDFHHKTFQGPYSSIFTWCDWAFGTDKMFRAQQKKLRDGKEGAYPAQFRGAPNFEALERERAKAKVA</sequence>
<dbReference type="EMBL" id="CP001576">
    <property type="protein sequence ID" value="ACO70020.1"/>
    <property type="molecule type" value="Genomic_DNA"/>
</dbReference>
<keyword evidence="3 6" id="KW-0812">Transmembrane</keyword>
<dbReference type="OMA" id="WCAFTGN"/>
<accession>C1FH20</accession>
<evidence type="ECO:0000259" key="7">
    <source>
        <dbReference type="Pfam" id="PF04116"/>
    </source>
</evidence>
<reference evidence="8 9" key="1">
    <citation type="journal article" date="2009" name="Science">
        <title>Green evolution and dynamic adaptations revealed by genomes of the marine picoeukaryotes Micromonas.</title>
        <authorList>
            <person name="Worden A.Z."/>
            <person name="Lee J.H."/>
            <person name="Mock T."/>
            <person name="Rouze P."/>
            <person name="Simmons M.P."/>
            <person name="Aerts A.L."/>
            <person name="Allen A.E."/>
            <person name="Cuvelier M.L."/>
            <person name="Derelle E."/>
            <person name="Everett M.V."/>
            <person name="Foulon E."/>
            <person name="Grimwood J."/>
            <person name="Gundlach H."/>
            <person name="Henrissat B."/>
            <person name="Napoli C."/>
            <person name="McDonald S.M."/>
            <person name="Parker M.S."/>
            <person name="Rombauts S."/>
            <person name="Salamov A."/>
            <person name="Von Dassow P."/>
            <person name="Badger J.H."/>
            <person name="Coutinho P.M."/>
            <person name="Demir E."/>
            <person name="Dubchak I."/>
            <person name="Gentemann C."/>
            <person name="Eikrem W."/>
            <person name="Gready J.E."/>
            <person name="John U."/>
            <person name="Lanier W."/>
            <person name="Lindquist E.A."/>
            <person name="Lucas S."/>
            <person name="Mayer K.F."/>
            <person name="Moreau H."/>
            <person name="Not F."/>
            <person name="Otillar R."/>
            <person name="Panaud O."/>
            <person name="Pangilinan J."/>
            <person name="Paulsen I."/>
            <person name="Piegu B."/>
            <person name="Poliakov A."/>
            <person name="Robbens S."/>
            <person name="Schmutz J."/>
            <person name="Toulza E."/>
            <person name="Wyss T."/>
            <person name="Zelensky A."/>
            <person name="Zhou K."/>
            <person name="Armbrust E.V."/>
            <person name="Bhattacharya D."/>
            <person name="Goodenough U.W."/>
            <person name="Van de Peer Y."/>
            <person name="Grigoriev I.V."/>
        </authorList>
    </citation>
    <scope>NUCLEOTIDE SEQUENCE [LARGE SCALE GENOMIC DNA]</scope>
    <source>
        <strain evidence="9">RCC299 / NOUM17</strain>
    </source>
</reference>
<evidence type="ECO:0000256" key="4">
    <source>
        <dbReference type="ARBA" id="ARBA00022989"/>
    </source>
</evidence>
<dbReference type="OrthoDB" id="1658724at2759"/>
<dbReference type="Pfam" id="PF04116">
    <property type="entry name" value="FA_hydroxylase"/>
    <property type="match status" value="1"/>
</dbReference>
<evidence type="ECO:0000256" key="3">
    <source>
        <dbReference type="ARBA" id="ARBA00022692"/>
    </source>
</evidence>
<evidence type="ECO:0000313" key="8">
    <source>
        <dbReference type="EMBL" id="ACO70020.1"/>
    </source>
</evidence>
<evidence type="ECO:0000256" key="2">
    <source>
        <dbReference type="ARBA" id="ARBA00009324"/>
    </source>
</evidence>
<feature type="transmembrane region" description="Helical" evidence="6">
    <location>
        <begin position="15"/>
        <end position="40"/>
    </location>
</feature>
<dbReference type="FunCoup" id="C1FH20">
    <property type="interactions" value="986"/>
</dbReference>
<evidence type="ECO:0000256" key="5">
    <source>
        <dbReference type="ARBA" id="ARBA00023136"/>
    </source>
</evidence>
<dbReference type="GO" id="GO:0008610">
    <property type="term" value="P:lipid biosynthetic process"/>
    <property type="evidence" value="ECO:0007669"/>
    <property type="project" value="InterPro"/>
</dbReference>
<dbReference type="AlphaFoldDB" id="C1FH20"/>
<feature type="domain" description="Fatty acid hydroxylase" evidence="7">
    <location>
        <begin position="111"/>
        <end position="241"/>
    </location>
</feature>
<dbReference type="GO" id="GO:0005506">
    <property type="term" value="F:iron ion binding"/>
    <property type="evidence" value="ECO:0007669"/>
    <property type="project" value="InterPro"/>
</dbReference>
<evidence type="ECO:0000256" key="6">
    <source>
        <dbReference type="SAM" id="Phobius"/>
    </source>
</evidence>
<keyword evidence="9" id="KW-1185">Reference proteome</keyword>
<dbReference type="Proteomes" id="UP000002009">
    <property type="component" value="Chromosome 10"/>
</dbReference>
<evidence type="ECO:0000256" key="1">
    <source>
        <dbReference type="ARBA" id="ARBA00004370"/>
    </source>
</evidence>
<protein>
    <recommendedName>
        <fullName evidence="7">Fatty acid hydroxylase domain-containing protein</fullName>
    </recommendedName>
</protein>
<evidence type="ECO:0000313" key="9">
    <source>
        <dbReference type="Proteomes" id="UP000002009"/>
    </source>
</evidence>
<dbReference type="InParanoid" id="C1FH20"/>
<dbReference type="STRING" id="296587.C1FH20"/>
<feature type="transmembrane region" description="Helical" evidence="6">
    <location>
        <begin position="105"/>
        <end position="123"/>
    </location>
</feature>
<comment type="similarity">
    <text evidence="2">Belongs to the sterol desaturase family.</text>
</comment>
<gene>
    <name evidence="8" type="ORF">MICPUN_97969</name>
</gene>
<dbReference type="GeneID" id="8246768"/>
<name>C1FH20_MICCC</name>
<dbReference type="eggNOG" id="KOG0873">
    <property type="taxonomic scope" value="Eukaryota"/>
</dbReference>